<accession>A0AAW1WS25</accession>
<proteinExistence type="predicted"/>
<name>A0AAW1WS25_RUBAR</name>
<protein>
    <submittedName>
        <fullName evidence="1">Uncharacterized protein</fullName>
    </submittedName>
</protein>
<reference evidence="1 2" key="1">
    <citation type="journal article" date="2023" name="G3 (Bethesda)">
        <title>A chromosome-length genome assembly and annotation of blackberry (Rubus argutus, cv. 'Hillquist').</title>
        <authorList>
            <person name="Bruna T."/>
            <person name="Aryal R."/>
            <person name="Dudchenko O."/>
            <person name="Sargent D.J."/>
            <person name="Mead D."/>
            <person name="Buti M."/>
            <person name="Cavallini A."/>
            <person name="Hytonen T."/>
            <person name="Andres J."/>
            <person name="Pham M."/>
            <person name="Weisz D."/>
            <person name="Mascagni F."/>
            <person name="Usai G."/>
            <person name="Natali L."/>
            <person name="Bassil N."/>
            <person name="Fernandez G.E."/>
            <person name="Lomsadze A."/>
            <person name="Armour M."/>
            <person name="Olukolu B."/>
            <person name="Poorten T."/>
            <person name="Britton C."/>
            <person name="Davik J."/>
            <person name="Ashrafi H."/>
            <person name="Aiden E.L."/>
            <person name="Borodovsky M."/>
            <person name="Worthington M."/>
        </authorList>
    </citation>
    <scope>NUCLEOTIDE SEQUENCE [LARGE SCALE GENOMIC DNA]</scope>
    <source>
        <strain evidence="1">PI 553951</strain>
    </source>
</reference>
<dbReference type="Proteomes" id="UP001457282">
    <property type="component" value="Unassembled WGS sequence"/>
</dbReference>
<comment type="caution">
    <text evidence="1">The sequence shown here is derived from an EMBL/GenBank/DDBJ whole genome shotgun (WGS) entry which is preliminary data.</text>
</comment>
<evidence type="ECO:0000313" key="1">
    <source>
        <dbReference type="EMBL" id="KAK9927605.1"/>
    </source>
</evidence>
<dbReference type="AlphaFoldDB" id="A0AAW1WS25"/>
<dbReference type="EMBL" id="JBEDUW010000005">
    <property type="protein sequence ID" value="KAK9927605.1"/>
    <property type="molecule type" value="Genomic_DNA"/>
</dbReference>
<gene>
    <name evidence="1" type="ORF">M0R45_024781</name>
</gene>
<organism evidence="1 2">
    <name type="scientific">Rubus argutus</name>
    <name type="common">Southern blackberry</name>
    <dbReference type="NCBI Taxonomy" id="59490"/>
    <lineage>
        <taxon>Eukaryota</taxon>
        <taxon>Viridiplantae</taxon>
        <taxon>Streptophyta</taxon>
        <taxon>Embryophyta</taxon>
        <taxon>Tracheophyta</taxon>
        <taxon>Spermatophyta</taxon>
        <taxon>Magnoliopsida</taxon>
        <taxon>eudicotyledons</taxon>
        <taxon>Gunneridae</taxon>
        <taxon>Pentapetalae</taxon>
        <taxon>rosids</taxon>
        <taxon>fabids</taxon>
        <taxon>Rosales</taxon>
        <taxon>Rosaceae</taxon>
        <taxon>Rosoideae</taxon>
        <taxon>Rosoideae incertae sedis</taxon>
        <taxon>Rubus</taxon>
    </lineage>
</organism>
<evidence type="ECO:0000313" key="2">
    <source>
        <dbReference type="Proteomes" id="UP001457282"/>
    </source>
</evidence>
<sequence>MKEFFRLCARLKIDWKRLILAGAIMTTAGYPPPDPPRIPVPYRLQKFIWSLTPKEALVYAKKRLSMPPQKY</sequence>
<keyword evidence="2" id="KW-1185">Reference proteome</keyword>